<dbReference type="Pfam" id="PF05050">
    <property type="entry name" value="Methyltransf_21"/>
    <property type="match status" value="1"/>
</dbReference>
<comment type="caution">
    <text evidence="2">The sequence shown here is derived from an EMBL/GenBank/DDBJ whole genome shotgun (WGS) entry which is preliminary data.</text>
</comment>
<gene>
    <name evidence="2" type="ORF">HHO47_04670</name>
</gene>
<reference evidence="2" key="1">
    <citation type="submission" date="2020-04" db="EMBL/GenBank/DDBJ databases">
        <title>Genome Sequencing for Pseudoaltermonas arctica.</title>
        <authorList>
            <person name="Elkins N.S."/>
        </authorList>
    </citation>
    <scope>NUCLEOTIDE SEQUENCE [LARGE SCALE GENOMIC DNA]</scope>
    <source>
        <strain evidence="2">NEC-BIFX-2020_0012</strain>
    </source>
</reference>
<evidence type="ECO:0000259" key="1">
    <source>
        <dbReference type="Pfam" id="PF05050"/>
    </source>
</evidence>
<sequence length="282" mass="31686">MINLHQELVMLARNTQSHVQSSSDYQLLNKKLSKVIASAYNTTSTPTFLLTDNITFSLPYYDMGNINTTHLFGIDELIILSFYLKNKNNYKNVLDLGANIGLHSIVLSLLDYQVTCFEADPETFRVLKQNLELNNCKKIKPINEAAASFDGKAEFTRVCGNLTGSHLSGAKSNPYGELDKFEVKVNNIGNIAKEFDLIKIDIEGQEADVLTSISSEDALKIDFMMEINGEKNAKTIFDYSLQVGLNIFLQKNDWKKVNSLAELPLSHREGSVFLSSKNKMPW</sequence>
<dbReference type="InterPro" id="IPR052514">
    <property type="entry name" value="SAM-dependent_MTase"/>
</dbReference>
<dbReference type="SUPFAM" id="SSF53335">
    <property type="entry name" value="S-adenosyl-L-methionine-dependent methyltransferases"/>
    <property type="match status" value="1"/>
</dbReference>
<dbReference type="PANTHER" id="PTHR34203">
    <property type="entry name" value="METHYLTRANSFERASE, FKBM FAMILY PROTEIN"/>
    <property type="match status" value="1"/>
</dbReference>
<protein>
    <submittedName>
        <fullName evidence="2">FkbM family methyltransferase</fullName>
    </submittedName>
</protein>
<dbReference type="AlphaFoldDB" id="A0A7Y0DR70"/>
<dbReference type="InterPro" id="IPR006342">
    <property type="entry name" value="FkbM_mtfrase"/>
</dbReference>
<dbReference type="RefSeq" id="WP_145239468.1">
    <property type="nucleotide sequence ID" value="NZ_JABBMT010000005.1"/>
</dbReference>
<dbReference type="NCBIfam" id="TIGR01444">
    <property type="entry name" value="fkbM_fam"/>
    <property type="match status" value="1"/>
</dbReference>
<dbReference type="GO" id="GO:0008168">
    <property type="term" value="F:methyltransferase activity"/>
    <property type="evidence" value="ECO:0007669"/>
    <property type="project" value="UniProtKB-KW"/>
</dbReference>
<keyword evidence="2" id="KW-0808">Transferase</keyword>
<dbReference type="EMBL" id="JABBMT010000005">
    <property type="protein sequence ID" value="NMM40157.1"/>
    <property type="molecule type" value="Genomic_DNA"/>
</dbReference>
<dbReference type="CDD" id="cd02440">
    <property type="entry name" value="AdoMet_MTases"/>
    <property type="match status" value="1"/>
</dbReference>
<accession>A0A7Y0DR70</accession>
<keyword evidence="2" id="KW-0489">Methyltransferase</keyword>
<dbReference type="Gene3D" id="3.40.50.150">
    <property type="entry name" value="Vaccinia Virus protein VP39"/>
    <property type="match status" value="1"/>
</dbReference>
<dbReference type="PANTHER" id="PTHR34203:SF15">
    <property type="entry name" value="SLL1173 PROTEIN"/>
    <property type="match status" value="1"/>
</dbReference>
<evidence type="ECO:0000313" key="2">
    <source>
        <dbReference type="EMBL" id="NMM40157.1"/>
    </source>
</evidence>
<dbReference type="GO" id="GO:0032259">
    <property type="term" value="P:methylation"/>
    <property type="evidence" value="ECO:0007669"/>
    <property type="project" value="UniProtKB-KW"/>
</dbReference>
<dbReference type="Proteomes" id="UP000570493">
    <property type="component" value="Unassembled WGS sequence"/>
</dbReference>
<name>A0A7Y0DR70_9GAMM</name>
<dbReference type="InterPro" id="IPR029063">
    <property type="entry name" value="SAM-dependent_MTases_sf"/>
</dbReference>
<proteinExistence type="predicted"/>
<evidence type="ECO:0000313" key="3">
    <source>
        <dbReference type="Proteomes" id="UP000570493"/>
    </source>
</evidence>
<organism evidence="2 3">
    <name type="scientific">Pseudoalteromonas arctica</name>
    <dbReference type="NCBI Taxonomy" id="394751"/>
    <lineage>
        <taxon>Bacteria</taxon>
        <taxon>Pseudomonadati</taxon>
        <taxon>Pseudomonadota</taxon>
        <taxon>Gammaproteobacteria</taxon>
        <taxon>Alteromonadales</taxon>
        <taxon>Pseudoalteromonadaceae</taxon>
        <taxon>Pseudoalteromonas</taxon>
    </lineage>
</organism>
<feature type="domain" description="Methyltransferase FkbM" evidence="1">
    <location>
        <begin position="95"/>
        <end position="221"/>
    </location>
</feature>
<keyword evidence="3" id="KW-1185">Reference proteome</keyword>